<organism evidence="2 3">
    <name type="scientific">Acetivibrio mesophilus</name>
    <dbReference type="NCBI Taxonomy" id="2487273"/>
    <lineage>
        <taxon>Bacteria</taxon>
        <taxon>Bacillati</taxon>
        <taxon>Bacillota</taxon>
        <taxon>Clostridia</taxon>
        <taxon>Eubacteriales</taxon>
        <taxon>Oscillospiraceae</taxon>
        <taxon>Acetivibrio</taxon>
    </lineage>
</organism>
<reference evidence="3" key="1">
    <citation type="submission" date="2018-11" db="EMBL/GenBank/DDBJ databases">
        <title>Genome sequencing of a novel mesophilic and cellulolytic organism within the genus Hungateiclostridium.</title>
        <authorList>
            <person name="Rettenmaier R."/>
            <person name="Liebl W."/>
            <person name="Zverlov V."/>
        </authorList>
    </citation>
    <scope>NUCLEOTIDE SEQUENCE [LARGE SCALE GENOMIC DNA]</scope>
    <source>
        <strain evidence="3">N2K1</strain>
    </source>
</reference>
<feature type="domain" description="DUF4183" evidence="1">
    <location>
        <begin position="47"/>
        <end position="108"/>
    </location>
</feature>
<name>A0A4V1K2I4_9FIRM</name>
<dbReference type="RefSeq" id="WP_128705510.1">
    <property type="nucleotide sequence ID" value="NZ_RLII01000001.1"/>
</dbReference>
<dbReference type="InterPro" id="IPR025237">
    <property type="entry name" value="DUF4183"/>
</dbReference>
<gene>
    <name evidence="2" type="ORF">EFD62_00205</name>
</gene>
<protein>
    <submittedName>
        <fullName evidence="2">DUF4183 domain-containing protein</fullName>
    </submittedName>
</protein>
<dbReference type="Proteomes" id="UP000289166">
    <property type="component" value="Unassembled WGS sequence"/>
</dbReference>
<dbReference type="Pfam" id="PF13799">
    <property type="entry name" value="DUF4183"/>
    <property type="match status" value="1"/>
</dbReference>
<dbReference type="EMBL" id="RLII01000001">
    <property type="protein sequence ID" value="RXE60399.1"/>
    <property type="molecule type" value="Genomic_DNA"/>
</dbReference>
<dbReference type="OrthoDB" id="2623159at2"/>
<keyword evidence="3" id="KW-1185">Reference proteome</keyword>
<proteinExistence type="predicted"/>
<dbReference type="AlphaFoldDB" id="A0A4V1K2I4"/>
<evidence type="ECO:0000313" key="3">
    <source>
        <dbReference type="Proteomes" id="UP000289166"/>
    </source>
</evidence>
<evidence type="ECO:0000259" key="1">
    <source>
        <dbReference type="Pfam" id="PF13799"/>
    </source>
</evidence>
<comment type="caution">
    <text evidence="2">The sequence shown here is derived from an EMBL/GenBank/DDBJ whole genome shotgun (WGS) entry which is preliminary data.</text>
</comment>
<evidence type="ECO:0000313" key="2">
    <source>
        <dbReference type="EMBL" id="RXE60399.1"/>
    </source>
</evidence>
<accession>A0A4V1K2I4</accession>
<sequence>MAATLFKLVISAQTTTTVLTKPDVQRLFYNFDPEDVDEGVLTIAPGSFVDDTGSTVSTMPLITTDNGYYMLFINGVLQQETLYTVSETGVEISDIGDVLEGAPIILVVTNFTPTADSQTTFLT</sequence>